<dbReference type="OrthoDB" id="9808813at2"/>
<dbReference type="GO" id="GO:0003887">
    <property type="term" value="F:DNA-directed DNA polymerase activity"/>
    <property type="evidence" value="ECO:0007669"/>
    <property type="project" value="TreeGrafter"/>
</dbReference>
<protein>
    <submittedName>
        <fullName evidence="3">DNA polymerase V</fullName>
    </submittedName>
</protein>
<dbReference type="Pfam" id="PF00817">
    <property type="entry name" value="IMS"/>
    <property type="match status" value="1"/>
</dbReference>
<dbReference type="AlphaFoldDB" id="A0A1M6NFN2"/>
<evidence type="ECO:0000313" key="4">
    <source>
        <dbReference type="Proteomes" id="UP000322917"/>
    </source>
</evidence>
<dbReference type="Gene3D" id="3.40.1170.60">
    <property type="match status" value="1"/>
</dbReference>
<dbReference type="CDD" id="cd01700">
    <property type="entry name" value="PolY_Pol_V_umuC"/>
    <property type="match status" value="1"/>
</dbReference>
<dbReference type="InterPro" id="IPR050116">
    <property type="entry name" value="DNA_polymerase-Y"/>
</dbReference>
<dbReference type="Pfam" id="PF11799">
    <property type="entry name" value="IMS_C"/>
    <property type="match status" value="1"/>
</dbReference>
<keyword evidence="4" id="KW-1185">Reference proteome</keyword>
<organism evidence="3 4">
    <name type="scientific">Propionispora hippei DSM 15287</name>
    <dbReference type="NCBI Taxonomy" id="1123003"/>
    <lineage>
        <taxon>Bacteria</taxon>
        <taxon>Bacillati</taxon>
        <taxon>Bacillota</taxon>
        <taxon>Negativicutes</taxon>
        <taxon>Selenomonadales</taxon>
        <taxon>Sporomusaceae</taxon>
        <taxon>Propionispora</taxon>
    </lineage>
</organism>
<accession>A0A1M6NFN2</accession>
<sequence length="426" mass="48271">MGIVDFSHFPRRSVLCIDVKSFFASVEAVRRGLDPLEAYIAVVSDLRRAGAVVLASSPRVKSEYNIKTGNRLFEIPKHSPIMVVEPNMALYINVNQTIQNIFRRFVTDEDLHVYSIDESMLDVTASHHLFGPAEAIAEAILKTVKDELGLIVTVGIGDNPLLAKLALDNEAKKRPPWIAKWTYEMVPETVWKIQPLTAFWGISRGYDGKLKRMGIYTIEGLAHANPVWLQKTLGVMGLQLYYHAWGLDASIISQKERPKSKSYSKNQILMRDYYVKAEILMIIKEMVGDVCARLRKHREKCQEVFLGIGYSDRNLDMGFTARIKLIRPAHSTDIISEATRQEFIKRWRGEAVRSVNITAGKIVPQSYEQLELFFEREEGKNHAIDGVVDDLRKRFGKKTIFYAGSMSGGTFLERADYVGGHKGKSE</sequence>
<evidence type="ECO:0000256" key="1">
    <source>
        <dbReference type="ARBA" id="ARBA00010945"/>
    </source>
</evidence>
<dbReference type="Gene3D" id="3.30.1490.100">
    <property type="entry name" value="DNA polymerase, Y-family, little finger domain"/>
    <property type="match status" value="1"/>
</dbReference>
<dbReference type="GO" id="GO:0006281">
    <property type="term" value="P:DNA repair"/>
    <property type="evidence" value="ECO:0007669"/>
    <property type="project" value="InterPro"/>
</dbReference>
<dbReference type="Proteomes" id="UP000322917">
    <property type="component" value="Unassembled WGS sequence"/>
</dbReference>
<name>A0A1M6NFN2_9FIRM</name>
<comment type="similarity">
    <text evidence="1">Belongs to the DNA polymerase type-Y family.</text>
</comment>
<dbReference type="GO" id="GO:0009432">
    <property type="term" value="P:SOS response"/>
    <property type="evidence" value="ECO:0007669"/>
    <property type="project" value="TreeGrafter"/>
</dbReference>
<dbReference type="Gene3D" id="1.10.150.20">
    <property type="entry name" value="5' to 3' exonuclease, C-terminal subdomain"/>
    <property type="match status" value="1"/>
</dbReference>
<dbReference type="PANTHER" id="PTHR11076:SF35">
    <property type="entry name" value="DNA REPAIR PROTEIN HOMOLOG YOBH"/>
    <property type="match status" value="1"/>
</dbReference>
<dbReference type="InterPro" id="IPR017961">
    <property type="entry name" value="DNA_pol_Y-fam_little_finger"/>
</dbReference>
<evidence type="ECO:0000259" key="2">
    <source>
        <dbReference type="PROSITE" id="PS50173"/>
    </source>
</evidence>
<dbReference type="PROSITE" id="PS50173">
    <property type="entry name" value="UMUC"/>
    <property type="match status" value="1"/>
</dbReference>
<feature type="domain" description="UmuC" evidence="2">
    <location>
        <begin position="14"/>
        <end position="203"/>
    </location>
</feature>
<dbReference type="InterPro" id="IPR043502">
    <property type="entry name" value="DNA/RNA_pol_sf"/>
</dbReference>
<dbReference type="RefSeq" id="WP_149736293.1">
    <property type="nucleotide sequence ID" value="NZ_FQZD01000053.1"/>
</dbReference>
<proteinExistence type="inferred from homology"/>
<dbReference type="SUPFAM" id="SSF56672">
    <property type="entry name" value="DNA/RNA polymerases"/>
    <property type="match status" value="1"/>
</dbReference>
<reference evidence="3 4" key="1">
    <citation type="submission" date="2016-11" db="EMBL/GenBank/DDBJ databases">
        <authorList>
            <person name="Varghese N."/>
            <person name="Submissions S."/>
        </authorList>
    </citation>
    <scope>NUCLEOTIDE SEQUENCE [LARGE SCALE GENOMIC DNA]</scope>
    <source>
        <strain evidence="3 4">DSM 15287</strain>
    </source>
</reference>
<dbReference type="Gene3D" id="3.30.70.270">
    <property type="match status" value="1"/>
</dbReference>
<dbReference type="InterPro" id="IPR043128">
    <property type="entry name" value="Rev_trsase/Diguanyl_cyclase"/>
</dbReference>
<dbReference type="EMBL" id="FQZD01000053">
    <property type="protein sequence ID" value="SHJ94479.1"/>
    <property type="molecule type" value="Genomic_DNA"/>
</dbReference>
<dbReference type="PANTHER" id="PTHR11076">
    <property type="entry name" value="DNA REPAIR POLYMERASE UMUC / TRANSFERASE FAMILY MEMBER"/>
    <property type="match status" value="1"/>
</dbReference>
<gene>
    <name evidence="3" type="ORF">SAMN02745170_03758</name>
</gene>
<dbReference type="GO" id="GO:0003684">
    <property type="term" value="F:damaged DNA binding"/>
    <property type="evidence" value="ECO:0007669"/>
    <property type="project" value="InterPro"/>
</dbReference>
<evidence type="ECO:0000313" key="3">
    <source>
        <dbReference type="EMBL" id="SHJ94479.1"/>
    </source>
</evidence>
<dbReference type="GO" id="GO:0042276">
    <property type="term" value="P:error-prone translesion synthesis"/>
    <property type="evidence" value="ECO:0007669"/>
    <property type="project" value="TreeGrafter"/>
</dbReference>
<dbReference type="InterPro" id="IPR001126">
    <property type="entry name" value="UmuC"/>
</dbReference>
<dbReference type="SUPFAM" id="SSF100879">
    <property type="entry name" value="Lesion bypass DNA polymerase (Y-family), little finger domain"/>
    <property type="match status" value="1"/>
</dbReference>
<dbReference type="GO" id="GO:0005829">
    <property type="term" value="C:cytosol"/>
    <property type="evidence" value="ECO:0007669"/>
    <property type="project" value="TreeGrafter"/>
</dbReference>
<dbReference type="InterPro" id="IPR036775">
    <property type="entry name" value="DNA_pol_Y-fam_lit_finger_sf"/>
</dbReference>